<reference evidence="1" key="2">
    <citation type="submission" date="2025-08" db="UniProtKB">
        <authorList>
            <consortium name="Ensembl"/>
        </authorList>
    </citation>
    <scope>IDENTIFICATION</scope>
</reference>
<dbReference type="Ensembl" id="ENSGAGT00000040778.1">
    <property type="protein sequence ID" value="ENSGAGP00000036023.1"/>
    <property type="gene ID" value="ENSGAGG00000025539.1"/>
</dbReference>
<protein>
    <submittedName>
        <fullName evidence="1">Uncharacterized protein</fullName>
    </submittedName>
</protein>
<sequence length="46" mass="5190">MITFQRCQLLASMLNTFLEHLCLLDIDSKLITIFSTSIICTRGPTS</sequence>
<dbReference type="Proteomes" id="UP000291020">
    <property type="component" value="Unassembled WGS sequence"/>
</dbReference>
<keyword evidence="2" id="KW-1185">Reference proteome</keyword>
<reference evidence="2" key="1">
    <citation type="journal article" date="2017" name="PLoS ONE">
        <title>The Agassiz's desert tortoise genome provides a resource for the conservation of a threatened species.</title>
        <authorList>
            <person name="Tollis M."/>
            <person name="DeNardo D.F."/>
            <person name="Cornelius J.A."/>
            <person name="Dolby G.A."/>
            <person name="Edwards T."/>
            <person name="Henen B.T."/>
            <person name="Karl A.E."/>
            <person name="Murphy R.W."/>
            <person name="Kusumi K."/>
        </authorList>
    </citation>
    <scope>NUCLEOTIDE SEQUENCE [LARGE SCALE GENOMIC DNA]</scope>
</reference>
<proteinExistence type="predicted"/>
<organism evidence="1 2">
    <name type="scientific">Gopherus agassizii</name>
    <name type="common">Agassiz's desert tortoise</name>
    <dbReference type="NCBI Taxonomy" id="38772"/>
    <lineage>
        <taxon>Eukaryota</taxon>
        <taxon>Metazoa</taxon>
        <taxon>Chordata</taxon>
        <taxon>Craniata</taxon>
        <taxon>Vertebrata</taxon>
        <taxon>Euteleostomi</taxon>
        <taxon>Archelosauria</taxon>
        <taxon>Testudinata</taxon>
        <taxon>Testudines</taxon>
        <taxon>Cryptodira</taxon>
        <taxon>Durocryptodira</taxon>
        <taxon>Testudinoidea</taxon>
        <taxon>Testudinidae</taxon>
        <taxon>Gopherus</taxon>
    </lineage>
</organism>
<reference evidence="1" key="3">
    <citation type="submission" date="2025-09" db="UniProtKB">
        <authorList>
            <consortium name="Ensembl"/>
        </authorList>
    </citation>
    <scope>IDENTIFICATION</scope>
</reference>
<evidence type="ECO:0000313" key="1">
    <source>
        <dbReference type="Ensembl" id="ENSGAGP00000036023.1"/>
    </source>
</evidence>
<dbReference type="AlphaFoldDB" id="A0A452J695"/>
<dbReference type="Gene3D" id="3.40.1380.20">
    <property type="entry name" value="Pyruvate kinase, C-terminal domain"/>
    <property type="match status" value="1"/>
</dbReference>
<evidence type="ECO:0000313" key="2">
    <source>
        <dbReference type="Proteomes" id="UP000291020"/>
    </source>
</evidence>
<name>A0A452J695_9SAUR</name>
<dbReference type="InterPro" id="IPR036918">
    <property type="entry name" value="Pyrv_Knase_C_sf"/>
</dbReference>
<accession>A0A452J695</accession>
<dbReference type="STRING" id="38772.ENSGAGP00000036023"/>